<dbReference type="GO" id="GO:0005886">
    <property type="term" value="C:plasma membrane"/>
    <property type="evidence" value="ECO:0007669"/>
    <property type="project" value="UniProtKB-SubCell"/>
</dbReference>
<evidence type="ECO:0000313" key="8">
    <source>
        <dbReference type="EMBL" id="OFW55662.1"/>
    </source>
</evidence>
<evidence type="ECO:0000256" key="3">
    <source>
        <dbReference type="ARBA" id="ARBA00022989"/>
    </source>
</evidence>
<dbReference type="GO" id="GO:0009252">
    <property type="term" value="P:peptidoglycan biosynthetic process"/>
    <property type="evidence" value="ECO:0007669"/>
    <property type="project" value="UniProtKB-UniRule"/>
</dbReference>
<keyword evidence="1 7" id="KW-1003">Cell membrane</keyword>
<accession>A0A1F2WFP0</accession>
<dbReference type="NCBIfam" id="TIGR00247">
    <property type="entry name" value="endolytic transglycosylase MltG"/>
    <property type="match status" value="1"/>
</dbReference>
<reference evidence="8 9" key="1">
    <citation type="journal article" date="2016" name="Nat. Commun.">
        <title>Thousands of microbial genomes shed light on interconnected biogeochemical processes in an aquifer system.</title>
        <authorList>
            <person name="Anantharaman K."/>
            <person name="Brown C.T."/>
            <person name="Hug L.A."/>
            <person name="Sharon I."/>
            <person name="Castelle C.J."/>
            <person name="Probst A.J."/>
            <person name="Thomas B.C."/>
            <person name="Singh A."/>
            <person name="Wilkins M.J."/>
            <person name="Karaoz U."/>
            <person name="Brodie E.L."/>
            <person name="Williams K.H."/>
            <person name="Hubbard S.S."/>
            <person name="Banfield J.F."/>
        </authorList>
    </citation>
    <scope>NUCLEOTIDE SEQUENCE [LARGE SCALE GENOMIC DNA]</scope>
</reference>
<proteinExistence type="inferred from homology"/>
<evidence type="ECO:0000256" key="7">
    <source>
        <dbReference type="HAMAP-Rule" id="MF_02065"/>
    </source>
</evidence>
<dbReference type="Proteomes" id="UP000177876">
    <property type="component" value="Unassembled WGS sequence"/>
</dbReference>
<dbReference type="PANTHER" id="PTHR30518:SF2">
    <property type="entry name" value="ENDOLYTIC MUREIN TRANSGLYCOSYLASE"/>
    <property type="match status" value="1"/>
</dbReference>
<name>A0A1F2WFP0_9ACTN</name>
<dbReference type="Pfam" id="PF02618">
    <property type="entry name" value="YceG"/>
    <property type="match status" value="1"/>
</dbReference>
<dbReference type="GO" id="GO:0008932">
    <property type="term" value="F:lytic endotransglycosylase activity"/>
    <property type="evidence" value="ECO:0007669"/>
    <property type="project" value="UniProtKB-UniRule"/>
</dbReference>
<dbReference type="AlphaFoldDB" id="A0A1F2WFP0"/>
<organism evidence="8 9">
    <name type="scientific">Candidatus Solincola sediminis</name>
    <dbReference type="NCBI Taxonomy" id="1797199"/>
    <lineage>
        <taxon>Bacteria</taxon>
        <taxon>Bacillati</taxon>
        <taxon>Actinomycetota</taxon>
        <taxon>Candidatus Geothermincolia</taxon>
        <taxon>Candidatus Geothermincolales</taxon>
        <taxon>Candidatus Geothermincolaceae</taxon>
        <taxon>Candidatus Solincola</taxon>
    </lineage>
</organism>
<feature type="transmembrane region" description="Helical" evidence="7">
    <location>
        <begin position="16"/>
        <end position="39"/>
    </location>
</feature>
<comment type="similarity">
    <text evidence="7">Belongs to the transglycosylase MltG family.</text>
</comment>
<dbReference type="STRING" id="1797197.A2Y75_05620"/>
<comment type="catalytic activity">
    <reaction evidence="7">
        <text>a peptidoglycan chain = a peptidoglycan chain with N-acetyl-1,6-anhydromuramyl-[peptide] at the reducing end + a peptidoglycan chain with N-acetylglucosamine at the non-reducing end.</text>
        <dbReference type="EC" id="4.2.2.29"/>
    </reaction>
</comment>
<keyword evidence="6 7" id="KW-0961">Cell wall biogenesis/degradation</keyword>
<protein>
    <recommendedName>
        <fullName evidence="7">Endolytic murein transglycosylase</fullName>
        <ecNumber evidence="7">4.2.2.29</ecNumber>
    </recommendedName>
    <alternativeName>
        <fullName evidence="7">Peptidoglycan lytic transglycosylase</fullName>
    </alternativeName>
    <alternativeName>
        <fullName evidence="7">Peptidoglycan polymerization terminase</fullName>
    </alternativeName>
</protein>
<comment type="function">
    <text evidence="7">Functions as a peptidoglycan terminase that cleaves nascent peptidoglycan strands endolytically to terminate their elongation.</text>
</comment>
<comment type="caution">
    <text evidence="8">The sequence shown here is derived from an EMBL/GenBank/DDBJ whole genome shotgun (WGS) entry which is preliminary data.</text>
</comment>
<evidence type="ECO:0000313" key="9">
    <source>
        <dbReference type="Proteomes" id="UP000177876"/>
    </source>
</evidence>
<dbReference type="EC" id="4.2.2.29" evidence="7"/>
<gene>
    <name evidence="7" type="primary">mltG</name>
    <name evidence="8" type="ORF">A2Y75_05620</name>
</gene>
<keyword evidence="2 7" id="KW-0812">Transmembrane</keyword>
<keyword evidence="3 7" id="KW-1133">Transmembrane helix</keyword>
<dbReference type="HAMAP" id="MF_02065">
    <property type="entry name" value="MltG"/>
    <property type="match status" value="1"/>
</dbReference>
<dbReference type="PANTHER" id="PTHR30518">
    <property type="entry name" value="ENDOLYTIC MUREIN TRANSGLYCOSYLASE"/>
    <property type="match status" value="1"/>
</dbReference>
<dbReference type="EMBL" id="MELK01000052">
    <property type="protein sequence ID" value="OFW55662.1"/>
    <property type="molecule type" value="Genomic_DNA"/>
</dbReference>
<evidence type="ECO:0000256" key="4">
    <source>
        <dbReference type="ARBA" id="ARBA00023136"/>
    </source>
</evidence>
<evidence type="ECO:0000256" key="6">
    <source>
        <dbReference type="ARBA" id="ARBA00023316"/>
    </source>
</evidence>
<dbReference type="InterPro" id="IPR003770">
    <property type="entry name" value="MLTG-like"/>
</dbReference>
<evidence type="ECO:0000256" key="1">
    <source>
        <dbReference type="ARBA" id="ARBA00022475"/>
    </source>
</evidence>
<keyword evidence="5 7" id="KW-0456">Lyase</keyword>
<dbReference type="Gene3D" id="3.30.1490.480">
    <property type="entry name" value="Endolytic murein transglycosylase"/>
    <property type="match status" value="1"/>
</dbReference>
<feature type="site" description="Important for catalytic activity" evidence="7">
    <location>
        <position position="227"/>
    </location>
</feature>
<keyword evidence="4 7" id="KW-0472">Membrane</keyword>
<evidence type="ECO:0000256" key="5">
    <source>
        <dbReference type="ARBA" id="ARBA00023239"/>
    </source>
</evidence>
<sequence>MAKRQGDEKWIHKYRGFVILGLLLAMFLVFLILFVHFFYPPRQEQTVHVFIKEGATTSEIAKMLHDDGVITSTRIFRFLTWLKGNGSDFKAGDYVFDKGIHYAEAFSILEAGPNYQARFTVPEGLTVEQTASRVAQATTITPDDFIEAALSGDYSIEYMSSANRDNLEGFLFPKTYTVANDVSAGQVIEMLLNQFKAETSDLDWSKAEAMGLTPYRAVIVASLIEREAAIDEERPLVAAVIFNRLKKDMLLQIDATVQYALPEWKDVLTYDDLKIESPYNTYLHKGLPPAPICSPGLASIDAALNPANVDYLYYLAVGNGRHFFTADYNEFLRVKNEVQKGN</sequence>
<dbReference type="CDD" id="cd08010">
    <property type="entry name" value="MltG_like"/>
    <property type="match status" value="1"/>
</dbReference>
<evidence type="ECO:0000256" key="2">
    <source>
        <dbReference type="ARBA" id="ARBA00022692"/>
    </source>
</evidence>
<dbReference type="GO" id="GO:0071555">
    <property type="term" value="P:cell wall organization"/>
    <property type="evidence" value="ECO:0007669"/>
    <property type="project" value="UniProtKB-KW"/>
</dbReference>
<comment type="subcellular location">
    <subcellularLocation>
        <location evidence="7">Cell membrane</location>
        <topology evidence="7">Single-pass membrane protein</topology>
    </subcellularLocation>
</comment>